<reference evidence="2" key="1">
    <citation type="journal article" date="2022" name="bioRxiv">
        <title>Sequencing and chromosome-scale assembly of the giantPleurodeles waltlgenome.</title>
        <authorList>
            <person name="Brown T."/>
            <person name="Elewa A."/>
            <person name="Iarovenko S."/>
            <person name="Subramanian E."/>
            <person name="Araus A.J."/>
            <person name="Petzold A."/>
            <person name="Susuki M."/>
            <person name="Suzuki K.-i.T."/>
            <person name="Hayashi T."/>
            <person name="Toyoda A."/>
            <person name="Oliveira C."/>
            <person name="Osipova E."/>
            <person name="Leigh N.D."/>
            <person name="Simon A."/>
            <person name="Yun M.H."/>
        </authorList>
    </citation>
    <scope>NUCLEOTIDE SEQUENCE</scope>
    <source>
        <strain evidence="2">20211129_DDA</strain>
        <tissue evidence="2">Liver</tissue>
    </source>
</reference>
<dbReference type="EMBL" id="JANPWB010000003">
    <property type="protein sequence ID" value="KAJ1201268.1"/>
    <property type="molecule type" value="Genomic_DNA"/>
</dbReference>
<dbReference type="AlphaFoldDB" id="A0AAV7VIT8"/>
<evidence type="ECO:0000313" key="2">
    <source>
        <dbReference type="EMBL" id="KAJ1201268.1"/>
    </source>
</evidence>
<proteinExistence type="predicted"/>
<feature type="compositionally biased region" description="Basic and acidic residues" evidence="1">
    <location>
        <begin position="37"/>
        <end position="54"/>
    </location>
</feature>
<gene>
    <name evidence="2" type="ORF">NDU88_005081</name>
</gene>
<sequence length="70" mass="7884">MLLFSAKLKAVKGGNPQDFEAPQNAYDQTQWKSTKLAHKEAKSKEKDADGEAHTHQMKKLNGQDERQDEG</sequence>
<feature type="compositionally biased region" description="Basic and acidic residues" evidence="1">
    <location>
        <begin position="61"/>
        <end position="70"/>
    </location>
</feature>
<comment type="caution">
    <text evidence="2">The sequence shown here is derived from an EMBL/GenBank/DDBJ whole genome shotgun (WGS) entry which is preliminary data.</text>
</comment>
<feature type="region of interest" description="Disordered" evidence="1">
    <location>
        <begin position="11"/>
        <end position="70"/>
    </location>
</feature>
<evidence type="ECO:0000313" key="3">
    <source>
        <dbReference type="Proteomes" id="UP001066276"/>
    </source>
</evidence>
<keyword evidence="3" id="KW-1185">Reference proteome</keyword>
<organism evidence="2 3">
    <name type="scientific">Pleurodeles waltl</name>
    <name type="common">Iberian ribbed newt</name>
    <dbReference type="NCBI Taxonomy" id="8319"/>
    <lineage>
        <taxon>Eukaryota</taxon>
        <taxon>Metazoa</taxon>
        <taxon>Chordata</taxon>
        <taxon>Craniata</taxon>
        <taxon>Vertebrata</taxon>
        <taxon>Euteleostomi</taxon>
        <taxon>Amphibia</taxon>
        <taxon>Batrachia</taxon>
        <taxon>Caudata</taxon>
        <taxon>Salamandroidea</taxon>
        <taxon>Salamandridae</taxon>
        <taxon>Pleurodelinae</taxon>
        <taxon>Pleurodeles</taxon>
    </lineage>
</organism>
<accession>A0AAV7VIT8</accession>
<protein>
    <submittedName>
        <fullName evidence="2">Uncharacterized protein</fullName>
    </submittedName>
</protein>
<evidence type="ECO:0000256" key="1">
    <source>
        <dbReference type="SAM" id="MobiDB-lite"/>
    </source>
</evidence>
<dbReference type="Proteomes" id="UP001066276">
    <property type="component" value="Chromosome 2_1"/>
</dbReference>
<name>A0AAV7VIT8_PLEWA</name>